<evidence type="ECO:0000313" key="4">
    <source>
        <dbReference type="EMBL" id="KAH8101222.1"/>
    </source>
</evidence>
<keyword evidence="2" id="KW-0812">Transmembrane</keyword>
<feature type="region of interest" description="Disordered" evidence="1">
    <location>
        <begin position="1"/>
        <end position="28"/>
    </location>
</feature>
<dbReference type="Proteomes" id="UP000813824">
    <property type="component" value="Unassembled WGS sequence"/>
</dbReference>
<name>A0A8K0XQF1_9AGAR</name>
<dbReference type="Pfam" id="PF09792">
    <property type="entry name" value="But2"/>
    <property type="match status" value="1"/>
</dbReference>
<dbReference type="EMBL" id="JAEVFJ010000013">
    <property type="protein sequence ID" value="KAH8101222.1"/>
    <property type="molecule type" value="Genomic_DNA"/>
</dbReference>
<evidence type="ECO:0000256" key="1">
    <source>
        <dbReference type="SAM" id="MobiDB-lite"/>
    </source>
</evidence>
<keyword evidence="2" id="KW-0472">Membrane</keyword>
<feature type="transmembrane region" description="Helical" evidence="2">
    <location>
        <begin position="36"/>
        <end position="54"/>
    </location>
</feature>
<accession>A0A8K0XQF1</accession>
<organism evidence="4 5">
    <name type="scientific">Cristinia sonorae</name>
    <dbReference type="NCBI Taxonomy" id="1940300"/>
    <lineage>
        <taxon>Eukaryota</taxon>
        <taxon>Fungi</taxon>
        <taxon>Dikarya</taxon>
        <taxon>Basidiomycota</taxon>
        <taxon>Agaricomycotina</taxon>
        <taxon>Agaricomycetes</taxon>
        <taxon>Agaricomycetidae</taxon>
        <taxon>Agaricales</taxon>
        <taxon>Pleurotineae</taxon>
        <taxon>Stephanosporaceae</taxon>
        <taxon>Cristinia</taxon>
    </lineage>
</organism>
<keyword evidence="2" id="KW-1133">Transmembrane helix</keyword>
<comment type="caution">
    <text evidence="4">The sequence shown here is derived from an EMBL/GenBank/DDBJ whole genome shotgun (WGS) entry which is preliminary data.</text>
</comment>
<dbReference type="AlphaFoldDB" id="A0A8K0XQF1"/>
<proteinExistence type="predicted"/>
<feature type="domain" description="Ubiquitin 3 binding protein But2 C-terminal" evidence="3">
    <location>
        <begin position="132"/>
        <end position="247"/>
    </location>
</feature>
<keyword evidence="5" id="KW-1185">Reference proteome</keyword>
<evidence type="ECO:0000256" key="2">
    <source>
        <dbReference type="SAM" id="Phobius"/>
    </source>
</evidence>
<protein>
    <recommendedName>
        <fullName evidence="3">Ubiquitin 3 binding protein But2 C-terminal domain-containing protein</fullName>
    </recommendedName>
</protein>
<sequence>MSSEESKSLLRSSDTDEANDSCPKERAKSRSKSRSTAFYIFVAVLCTCLNVYAFRLARKLRTHAEHYTDYGRLKRPNPFVGLDHLPPPKDAHTITIFPVEISQINSAAPGRAYSEDPARLAEIGGLIAPGEKEVKITSKVSTIFQFRTVDFRMENCELAVSIPNFTNFTLSPGENLVDIWTSAADAPLDVKKLTWETRPARKAKIQTISMTHGINYNYSFPCPADNIFVFEFSAGSTSTEAKWVQNYYSTSGVVLYQHPSFSS</sequence>
<dbReference type="OrthoDB" id="3350619at2759"/>
<evidence type="ECO:0000259" key="3">
    <source>
        <dbReference type="Pfam" id="PF09792"/>
    </source>
</evidence>
<dbReference type="InterPro" id="IPR018620">
    <property type="entry name" value="Ubiquitin3-bd_protein_But2_C"/>
</dbReference>
<evidence type="ECO:0000313" key="5">
    <source>
        <dbReference type="Proteomes" id="UP000813824"/>
    </source>
</evidence>
<reference evidence="4" key="1">
    <citation type="journal article" date="2021" name="New Phytol.">
        <title>Evolutionary innovations through gain and loss of genes in the ectomycorrhizal Boletales.</title>
        <authorList>
            <person name="Wu G."/>
            <person name="Miyauchi S."/>
            <person name="Morin E."/>
            <person name="Kuo A."/>
            <person name="Drula E."/>
            <person name="Varga T."/>
            <person name="Kohler A."/>
            <person name="Feng B."/>
            <person name="Cao Y."/>
            <person name="Lipzen A."/>
            <person name="Daum C."/>
            <person name="Hundley H."/>
            <person name="Pangilinan J."/>
            <person name="Johnson J."/>
            <person name="Barry K."/>
            <person name="LaButti K."/>
            <person name="Ng V."/>
            <person name="Ahrendt S."/>
            <person name="Min B."/>
            <person name="Choi I.G."/>
            <person name="Park H."/>
            <person name="Plett J.M."/>
            <person name="Magnuson J."/>
            <person name="Spatafora J.W."/>
            <person name="Nagy L.G."/>
            <person name="Henrissat B."/>
            <person name="Grigoriev I.V."/>
            <person name="Yang Z.L."/>
            <person name="Xu J."/>
            <person name="Martin F.M."/>
        </authorList>
    </citation>
    <scope>NUCLEOTIDE SEQUENCE</scope>
    <source>
        <strain evidence="4">KKN 215</strain>
    </source>
</reference>
<gene>
    <name evidence="4" type="ORF">BXZ70DRAFT_117463</name>
</gene>